<dbReference type="RefSeq" id="WP_345150781.1">
    <property type="nucleotide sequence ID" value="NZ_BAABEO010000015.1"/>
</dbReference>
<keyword evidence="2" id="KW-1185">Reference proteome</keyword>
<dbReference type="Proteomes" id="UP001500752">
    <property type="component" value="Unassembled WGS sequence"/>
</dbReference>
<sequence length="62" mass="6955">MSGALGPEQRDRILAMVGEAAAQQDWQALERSYRDFRNGIDGLREQFDRLRANTDERGGSDG</sequence>
<gene>
    <name evidence="1" type="ORF">GCM10023081_22070</name>
</gene>
<protein>
    <submittedName>
        <fullName evidence="1">Uncharacterized protein</fullName>
    </submittedName>
</protein>
<comment type="caution">
    <text evidence="1">The sequence shown here is derived from an EMBL/GenBank/DDBJ whole genome shotgun (WGS) entry which is preliminary data.</text>
</comment>
<accession>A0ABP7C9D3</accession>
<dbReference type="EMBL" id="BAABEO010000015">
    <property type="protein sequence ID" value="GAA3683970.1"/>
    <property type="molecule type" value="Genomic_DNA"/>
</dbReference>
<name>A0ABP7C9D3_9MICC</name>
<evidence type="ECO:0000313" key="2">
    <source>
        <dbReference type="Proteomes" id="UP001500752"/>
    </source>
</evidence>
<reference evidence="2" key="1">
    <citation type="journal article" date="2019" name="Int. J. Syst. Evol. Microbiol.">
        <title>The Global Catalogue of Microorganisms (GCM) 10K type strain sequencing project: providing services to taxonomists for standard genome sequencing and annotation.</title>
        <authorList>
            <consortium name="The Broad Institute Genomics Platform"/>
            <consortium name="The Broad Institute Genome Sequencing Center for Infectious Disease"/>
            <person name="Wu L."/>
            <person name="Ma J."/>
        </authorList>
    </citation>
    <scope>NUCLEOTIDE SEQUENCE [LARGE SCALE GENOMIC DNA]</scope>
    <source>
        <strain evidence="2">JCM 30742</strain>
    </source>
</reference>
<organism evidence="1 2">
    <name type="scientific">Arthrobacter ginkgonis</name>
    <dbReference type="NCBI Taxonomy" id="1630594"/>
    <lineage>
        <taxon>Bacteria</taxon>
        <taxon>Bacillati</taxon>
        <taxon>Actinomycetota</taxon>
        <taxon>Actinomycetes</taxon>
        <taxon>Micrococcales</taxon>
        <taxon>Micrococcaceae</taxon>
        <taxon>Arthrobacter</taxon>
    </lineage>
</organism>
<evidence type="ECO:0000313" key="1">
    <source>
        <dbReference type="EMBL" id="GAA3683970.1"/>
    </source>
</evidence>
<proteinExistence type="predicted"/>